<evidence type="ECO:0000313" key="3">
    <source>
        <dbReference type="Proteomes" id="UP000191418"/>
    </source>
</evidence>
<sequence length="164" mass="18459">MTPSRLLVLLLILSSAWTNSLFAAETYYVQSQKADLLAKPKFSAEKLQKLVQGTAVQLLQINGNWMQVSVDQKVGWLSKLLLKKHPPLTRVSVLDRSDTELKDSVRRRSSSIVTAGAARGLTSEERSRIHQDNTANYFALKKLEQFTISQSELRQFALTLENAQ</sequence>
<reference evidence="2 3" key="1">
    <citation type="submission" date="2017-01" db="EMBL/GenBank/DDBJ databases">
        <title>Genome Sequencing of a Marine Spirillum, Oceanospirillum multiglobuliferum ATCC 33336, from Japan.</title>
        <authorList>
            <person name="Carney J.G."/>
            <person name="Trachtenberg A.M."/>
            <person name="Rheaume B.A."/>
            <person name="Linnane J.D."/>
            <person name="Pitts N.L."/>
            <person name="Mykles D.L."/>
            <person name="Maclea K.S."/>
        </authorList>
    </citation>
    <scope>NUCLEOTIDE SEQUENCE [LARGE SCALE GENOMIC DNA]</scope>
    <source>
        <strain evidence="2 3">ATCC 33336</strain>
    </source>
</reference>
<dbReference type="RefSeq" id="WP_078744484.1">
    <property type="nucleotide sequence ID" value="NZ_FUXG01000004.1"/>
</dbReference>
<dbReference type="AlphaFoldDB" id="A0A1T4MQQ1"/>
<evidence type="ECO:0000256" key="1">
    <source>
        <dbReference type="SAM" id="SignalP"/>
    </source>
</evidence>
<name>A0A1T4MQQ1_9GAMM</name>
<dbReference type="Gene3D" id="2.30.30.40">
    <property type="entry name" value="SH3 Domains"/>
    <property type="match status" value="1"/>
</dbReference>
<comment type="caution">
    <text evidence="2">The sequence shown here is derived from an EMBL/GenBank/DDBJ whole genome shotgun (WGS) entry which is preliminary data.</text>
</comment>
<keyword evidence="3" id="KW-1185">Reference proteome</keyword>
<dbReference type="OrthoDB" id="6198961at2"/>
<organism evidence="2 3">
    <name type="scientific">Oceanospirillum multiglobuliferum</name>
    <dbReference type="NCBI Taxonomy" id="64969"/>
    <lineage>
        <taxon>Bacteria</taxon>
        <taxon>Pseudomonadati</taxon>
        <taxon>Pseudomonadota</taxon>
        <taxon>Gammaproteobacteria</taxon>
        <taxon>Oceanospirillales</taxon>
        <taxon>Oceanospirillaceae</taxon>
        <taxon>Oceanospirillum</taxon>
    </lineage>
</organism>
<accession>A0A1T4MQQ1</accession>
<evidence type="ECO:0008006" key="4">
    <source>
        <dbReference type="Google" id="ProtNLM"/>
    </source>
</evidence>
<gene>
    <name evidence="2" type="ORF">BTE48_00355</name>
</gene>
<feature type="signal peptide" evidence="1">
    <location>
        <begin position="1"/>
        <end position="23"/>
    </location>
</feature>
<keyword evidence="1" id="KW-0732">Signal</keyword>
<dbReference type="STRING" id="64969.SAMN02745127_00885"/>
<feature type="chain" id="PRO_5012730163" description="SH3b domain-containing protein" evidence="1">
    <location>
        <begin position="24"/>
        <end position="164"/>
    </location>
</feature>
<dbReference type="EMBL" id="MTSM01000001">
    <property type="protein sequence ID" value="OPX56924.1"/>
    <property type="molecule type" value="Genomic_DNA"/>
</dbReference>
<protein>
    <recommendedName>
        <fullName evidence="4">SH3b domain-containing protein</fullName>
    </recommendedName>
</protein>
<dbReference type="Proteomes" id="UP000191418">
    <property type="component" value="Unassembled WGS sequence"/>
</dbReference>
<evidence type="ECO:0000313" key="2">
    <source>
        <dbReference type="EMBL" id="OPX56924.1"/>
    </source>
</evidence>
<proteinExistence type="predicted"/>